<feature type="domain" description="FtsK" evidence="4">
    <location>
        <begin position="1"/>
        <end position="101"/>
    </location>
</feature>
<dbReference type="InterPro" id="IPR027417">
    <property type="entry name" value="P-loop_NTPase"/>
</dbReference>
<dbReference type="PANTHER" id="PTHR22683">
    <property type="entry name" value="SPORULATION PROTEIN RELATED"/>
    <property type="match status" value="1"/>
</dbReference>
<dbReference type="PATRIC" id="fig|1122241.3.peg.3264"/>
<evidence type="ECO:0000256" key="1">
    <source>
        <dbReference type="ARBA" id="ARBA00022741"/>
    </source>
</evidence>
<sequence>MHEAKCDKIQEYNRRHPDDKLYPLIVIVDEFADLADQLGRNSAARKAFYDNIRRIAQLGRSRGIHLVLCTQRPSADLVPTNIRSLMNCRVALRVNDATASRMILEEPGAEQLQLMGDLLFKDLDTLYRAQGYYVEPKDVVEFLRGVQ</sequence>
<dbReference type="SUPFAM" id="SSF52540">
    <property type="entry name" value="P-loop containing nucleoside triphosphate hydrolases"/>
    <property type="match status" value="1"/>
</dbReference>
<name>A0A151ASD7_9FIRM</name>
<dbReference type="EMBL" id="LTBC01000033">
    <property type="protein sequence ID" value="KYH30525.1"/>
    <property type="molecule type" value="Genomic_DNA"/>
</dbReference>
<evidence type="ECO:0000259" key="4">
    <source>
        <dbReference type="PROSITE" id="PS50901"/>
    </source>
</evidence>
<accession>A0A151ASD7</accession>
<evidence type="ECO:0000313" key="6">
    <source>
        <dbReference type="Proteomes" id="UP000075670"/>
    </source>
</evidence>
<dbReference type="InterPro" id="IPR002543">
    <property type="entry name" value="FtsK_dom"/>
</dbReference>
<protein>
    <submittedName>
        <fullName evidence="5">DNA translocase FtsK</fullName>
    </submittedName>
</protein>
<keyword evidence="6" id="KW-1185">Reference proteome</keyword>
<organism evidence="5 6">
    <name type="scientific">Moorella mulderi DSM 14980</name>
    <dbReference type="NCBI Taxonomy" id="1122241"/>
    <lineage>
        <taxon>Bacteria</taxon>
        <taxon>Bacillati</taxon>
        <taxon>Bacillota</taxon>
        <taxon>Clostridia</taxon>
        <taxon>Neomoorellales</taxon>
        <taxon>Neomoorellaceae</taxon>
        <taxon>Neomoorella</taxon>
    </lineage>
</organism>
<evidence type="ECO:0000313" key="5">
    <source>
        <dbReference type="EMBL" id="KYH30525.1"/>
    </source>
</evidence>
<keyword evidence="1 3" id="KW-0547">Nucleotide-binding</keyword>
<dbReference type="GO" id="GO:0016020">
    <property type="term" value="C:membrane"/>
    <property type="evidence" value="ECO:0007669"/>
    <property type="project" value="UniProtKB-SubCell"/>
</dbReference>
<dbReference type="AlphaFoldDB" id="A0A151ASD7"/>
<proteinExistence type="predicted"/>
<dbReference type="PROSITE" id="PS50901">
    <property type="entry name" value="FTSK"/>
    <property type="match status" value="1"/>
</dbReference>
<dbReference type="Proteomes" id="UP000075670">
    <property type="component" value="Unassembled WGS sequence"/>
</dbReference>
<evidence type="ECO:0000256" key="2">
    <source>
        <dbReference type="ARBA" id="ARBA00022840"/>
    </source>
</evidence>
<dbReference type="GO" id="GO:0005524">
    <property type="term" value="F:ATP binding"/>
    <property type="evidence" value="ECO:0007669"/>
    <property type="project" value="UniProtKB-UniRule"/>
</dbReference>
<dbReference type="Pfam" id="PF01580">
    <property type="entry name" value="FtsK_SpoIIIE"/>
    <property type="match status" value="1"/>
</dbReference>
<dbReference type="InterPro" id="IPR050206">
    <property type="entry name" value="FtsK/SpoIIIE/SftA"/>
</dbReference>
<keyword evidence="2 3" id="KW-0067">ATP-binding</keyword>
<comment type="caution">
    <text evidence="3">Lacks conserved residue(s) required for the propagation of feature annotation.</text>
</comment>
<dbReference type="PANTHER" id="PTHR22683:SF41">
    <property type="entry name" value="DNA TRANSLOCASE FTSK"/>
    <property type="match status" value="1"/>
</dbReference>
<dbReference type="Gene3D" id="3.40.50.300">
    <property type="entry name" value="P-loop containing nucleotide triphosphate hydrolases"/>
    <property type="match status" value="1"/>
</dbReference>
<comment type="caution">
    <text evidence="5">The sequence shown here is derived from an EMBL/GenBank/DDBJ whole genome shotgun (WGS) entry which is preliminary data.</text>
</comment>
<dbReference type="GO" id="GO:0003677">
    <property type="term" value="F:DNA binding"/>
    <property type="evidence" value="ECO:0007669"/>
    <property type="project" value="InterPro"/>
</dbReference>
<dbReference type="OrthoDB" id="9807790at2"/>
<gene>
    <name evidence="5" type="primary">ftsK_2</name>
    <name evidence="5" type="ORF">MOMUL_30550</name>
</gene>
<evidence type="ECO:0000256" key="3">
    <source>
        <dbReference type="PROSITE-ProRule" id="PRU00289"/>
    </source>
</evidence>
<reference evidence="5 6" key="1">
    <citation type="submission" date="2016-02" db="EMBL/GenBank/DDBJ databases">
        <title>Genome sequence of Moorella mulderi DSM 14980.</title>
        <authorList>
            <person name="Poehlein A."/>
            <person name="Daniel R."/>
        </authorList>
    </citation>
    <scope>NUCLEOTIDE SEQUENCE [LARGE SCALE GENOMIC DNA]</scope>
    <source>
        <strain evidence="5 6">DSM 14980</strain>
    </source>
</reference>